<name>A0A6L2JZE8_TANCI</name>
<feature type="region of interest" description="Disordered" evidence="2">
    <location>
        <begin position="1426"/>
        <end position="1450"/>
    </location>
</feature>
<feature type="domain" description="CCHC-type" evidence="4">
    <location>
        <begin position="668"/>
        <end position="683"/>
    </location>
</feature>
<keyword evidence="1" id="KW-0863">Zinc-finger</keyword>
<dbReference type="InterPro" id="IPR001878">
    <property type="entry name" value="Znf_CCHC"/>
</dbReference>
<protein>
    <recommendedName>
        <fullName evidence="4">CCHC-type domain-containing protein</fullName>
    </recommendedName>
</protein>
<accession>A0A6L2JZE8</accession>
<feature type="chain" id="PRO_5026798709" description="CCHC-type domain-containing protein" evidence="3">
    <location>
        <begin position="17"/>
        <end position="1588"/>
    </location>
</feature>
<feature type="region of interest" description="Disordered" evidence="2">
    <location>
        <begin position="115"/>
        <end position="137"/>
    </location>
</feature>
<gene>
    <name evidence="5" type="ORF">Tci_014117</name>
</gene>
<evidence type="ECO:0000256" key="2">
    <source>
        <dbReference type="SAM" id="MobiDB-lite"/>
    </source>
</evidence>
<keyword evidence="3" id="KW-0732">Signal</keyword>
<comment type="caution">
    <text evidence="5">The sequence shown here is derived from an EMBL/GenBank/DDBJ whole genome shotgun (WGS) entry which is preliminary data.</text>
</comment>
<reference evidence="5" key="1">
    <citation type="journal article" date="2019" name="Sci. Rep.">
        <title>Draft genome of Tanacetum cinerariifolium, the natural source of mosquito coil.</title>
        <authorList>
            <person name="Yamashiro T."/>
            <person name="Shiraishi A."/>
            <person name="Satake H."/>
            <person name="Nakayama K."/>
        </authorList>
    </citation>
    <scope>NUCLEOTIDE SEQUENCE</scope>
</reference>
<dbReference type="SUPFAM" id="SSF56672">
    <property type="entry name" value="DNA/RNA polymerases"/>
    <property type="match status" value="1"/>
</dbReference>
<keyword evidence="1" id="KW-0479">Metal-binding</keyword>
<keyword evidence="1" id="KW-0862">Zinc</keyword>
<feature type="region of interest" description="Disordered" evidence="2">
    <location>
        <begin position="403"/>
        <end position="449"/>
    </location>
</feature>
<dbReference type="InterPro" id="IPR000477">
    <property type="entry name" value="RT_dom"/>
</dbReference>
<dbReference type="Gene3D" id="3.10.10.10">
    <property type="entry name" value="HIV Type 1 Reverse Transcriptase, subunit A, domain 1"/>
    <property type="match status" value="1"/>
</dbReference>
<dbReference type="InterPro" id="IPR053134">
    <property type="entry name" value="RNA-dir_DNA_polymerase"/>
</dbReference>
<dbReference type="Pfam" id="PF03732">
    <property type="entry name" value="Retrotrans_gag"/>
    <property type="match status" value="1"/>
</dbReference>
<dbReference type="GO" id="GO:0003676">
    <property type="term" value="F:nucleic acid binding"/>
    <property type="evidence" value="ECO:0007669"/>
    <property type="project" value="InterPro"/>
</dbReference>
<organism evidence="5">
    <name type="scientific">Tanacetum cinerariifolium</name>
    <name type="common">Dalmatian daisy</name>
    <name type="synonym">Chrysanthemum cinerariifolium</name>
    <dbReference type="NCBI Taxonomy" id="118510"/>
    <lineage>
        <taxon>Eukaryota</taxon>
        <taxon>Viridiplantae</taxon>
        <taxon>Streptophyta</taxon>
        <taxon>Embryophyta</taxon>
        <taxon>Tracheophyta</taxon>
        <taxon>Spermatophyta</taxon>
        <taxon>Magnoliopsida</taxon>
        <taxon>eudicotyledons</taxon>
        <taxon>Gunneridae</taxon>
        <taxon>Pentapetalae</taxon>
        <taxon>asterids</taxon>
        <taxon>campanulids</taxon>
        <taxon>Asterales</taxon>
        <taxon>Asteraceae</taxon>
        <taxon>Asteroideae</taxon>
        <taxon>Anthemideae</taxon>
        <taxon>Anthemidinae</taxon>
        <taxon>Tanacetum</taxon>
    </lineage>
</organism>
<evidence type="ECO:0000259" key="4">
    <source>
        <dbReference type="PROSITE" id="PS50158"/>
    </source>
</evidence>
<feature type="compositionally biased region" description="Basic and acidic residues" evidence="2">
    <location>
        <begin position="1317"/>
        <end position="1331"/>
    </location>
</feature>
<dbReference type="Pfam" id="PF08284">
    <property type="entry name" value="RVP_2"/>
    <property type="match status" value="1"/>
</dbReference>
<dbReference type="InterPro" id="IPR043502">
    <property type="entry name" value="DNA/RNA_pol_sf"/>
</dbReference>
<dbReference type="CDD" id="cd01647">
    <property type="entry name" value="RT_LTR"/>
    <property type="match status" value="1"/>
</dbReference>
<feature type="compositionally biased region" description="Gly residues" evidence="2">
    <location>
        <begin position="410"/>
        <end position="436"/>
    </location>
</feature>
<proteinExistence type="predicted"/>
<feature type="compositionally biased region" description="Basic and acidic residues" evidence="2">
    <location>
        <begin position="1219"/>
        <end position="1240"/>
    </location>
</feature>
<evidence type="ECO:0000313" key="5">
    <source>
        <dbReference type="EMBL" id="GEU42139.1"/>
    </source>
</evidence>
<evidence type="ECO:0000256" key="1">
    <source>
        <dbReference type="PROSITE-ProRule" id="PRU00047"/>
    </source>
</evidence>
<dbReference type="PANTHER" id="PTHR24559:SF427">
    <property type="entry name" value="RNA-DIRECTED DNA POLYMERASE"/>
    <property type="match status" value="1"/>
</dbReference>
<dbReference type="Pfam" id="PF00078">
    <property type="entry name" value="RVT_1"/>
    <property type="match status" value="1"/>
</dbReference>
<evidence type="ECO:0000256" key="3">
    <source>
        <dbReference type="SAM" id="SignalP"/>
    </source>
</evidence>
<dbReference type="EMBL" id="BKCJ010001529">
    <property type="protein sequence ID" value="GEU42139.1"/>
    <property type="molecule type" value="Genomic_DNA"/>
</dbReference>
<feature type="region of interest" description="Disordered" evidence="2">
    <location>
        <begin position="166"/>
        <end position="186"/>
    </location>
</feature>
<feature type="region of interest" description="Disordered" evidence="2">
    <location>
        <begin position="1308"/>
        <end position="1331"/>
    </location>
</feature>
<dbReference type="InterPro" id="IPR005162">
    <property type="entry name" value="Retrotrans_gag_dom"/>
</dbReference>
<feature type="region of interest" description="Disordered" evidence="2">
    <location>
        <begin position="1218"/>
        <end position="1269"/>
    </location>
</feature>
<dbReference type="InterPro" id="IPR043128">
    <property type="entry name" value="Rev_trsase/Diguanyl_cyclase"/>
</dbReference>
<sequence length="1588" mass="179456">MALYLFLDIISPFAKADVSVESVRPSFPRVILIGSISFEVLILPEVGAAAVASPVGVLELDTHSSLEANPSESSPPHVSVAPMVHITSLGSFYFWIIIESFIFRSFIISSSGHSLSRHTPPDTIDADSSTPPRFVHPPLSRAPRCSEAYLRWRSALLSTMYPPTTSDSLAGDSSFESSAGPSRKRCKSSAATVTSYIHSIRALVPSHADLLPPRKRFRDSISPEDSVEDDIDTDVLEDIKADVTTVEVAVDRDVEAGIDAGIGREVDVGIDVEDEVESIDRGTMKVGVDMDAGIDIPDEDIETAQRKLEVGQLIARGERAGLSDRTRGLERENLKVQALLSIKKDQVDCLHRHMALSQEEFRQNMTITRSSMTPEAIEELVNRRVEEALTAYEEARVANALKAENQSQNGGDGDNGNGGNGNGGNGNGENGNGKNGNGNPNKNNRGDRPIARECTYKDSMKCEPLNFKGTKIVVGLTRWFEKMETVFHINNCPKKYQVKELMKLMDEVYYPRNKIQKMESELWNLIVKNNDLAAYTQRFQELTMLCTKMVPEEEDRIERYVGGIPENIQWNVMSAEPKGLQNASRLADSLMDQKLKGYAVKNAKNKRRLEVNQRDNCGQQPPFKRPNIGGQNVAKTYTAGNNERKPYNGLLPLCNKCKLHHEGPCNVRCEKCNKVGHLTQNCKIKTVETKLETRMVLGKQEKKAYVLGGDDVNPDSNVVKGMFLLNSYYAFVLFDSGTDRSFVSTTFNTLLDITPDTLDISYAVELADERIYETNTVLRGCTLGEKGEKSKLSIISCTKTQKYIKRSYPIFLAQVTKKETEDKSKEKQLEDVPAVRDFSKVFPEDLPRLPPTRQVEFQIDLVSGVVPVESLIQDPPEIWLSPTQRDIPKTAFKTCYGHYEFQVMPFELTNSPAVFMDLMNRVCKPYLDKFVIVFIDDILIYSKNEEEHAEHLKLILELLKKEEFEGIHMDPAKIESIKDLASPKPSIEIRQFLCLAGYYRRFIKVLGWHLEEIHVTWAHLRKKRTRLQLYTKVDEENAYSGWRQHQKYWQRRQDIKVTTSRYLRRLVEDPNPPEDDFEIHPLKDFIINFTVKNGKKSLALDFKTFIESTGLDYNQGTYVNHPYRKLIAYCLLIRTKVDIGEIIYSDFITRLMAKSRQNYVSYPRFVSCALEMLLGLNYSQDKKFGSLPNVLSPSNFTRDSSKVTPIELTASMIKGFHSPLDESTRKSKPLPEGKPTDAKYPKGNIQPVGMGFPSTLLDEGTSKSKPLPEELNSEPLVLTTIANIQALLGDFDDDLKEDSDYDVFEDGEEMDEDIQEPETKETETHHSNETPTKEPYLQEHLATMEAYYEENVDHIDQIDKHLKKTMNHMDKISQAGVDERAKLLKSLNRVFDTLKTDPTHKEAMKNMVPIPQTQLTGPVIDITPPEQPQSPQVTLQPAKGKGNVTNDVESPSKLIKASSETHYELEERKQKSNEEAKLLEMNKPELIKVVHEEAVKEGVDPKILPSANGVIEHPEYGMFFIDVFGDEAFQIMSDIPKVYIETLLTYLVMASNISSPANQKFCLELRRLIESYPDQEKVKLESVGYKLD</sequence>
<dbReference type="GO" id="GO:0008270">
    <property type="term" value="F:zinc ion binding"/>
    <property type="evidence" value="ECO:0007669"/>
    <property type="project" value="UniProtKB-KW"/>
</dbReference>
<dbReference type="Gene3D" id="3.30.70.270">
    <property type="match status" value="2"/>
</dbReference>
<dbReference type="PROSITE" id="PS50158">
    <property type="entry name" value="ZF_CCHC"/>
    <property type="match status" value="1"/>
</dbReference>
<dbReference type="PANTHER" id="PTHR24559">
    <property type="entry name" value="TRANSPOSON TY3-I GAG-POL POLYPROTEIN"/>
    <property type="match status" value="1"/>
</dbReference>
<feature type="signal peptide" evidence="3">
    <location>
        <begin position="1"/>
        <end position="16"/>
    </location>
</feature>